<evidence type="ECO:0000259" key="1">
    <source>
        <dbReference type="Pfam" id="PF20066"/>
    </source>
</evidence>
<evidence type="ECO:0000313" key="3">
    <source>
        <dbReference type="Proteomes" id="UP000229730"/>
    </source>
</evidence>
<dbReference type="InterPro" id="IPR045517">
    <property type="entry name" value="Glyoxalase_8"/>
</dbReference>
<gene>
    <name evidence="2" type="ORF">CRD36_04640</name>
</gene>
<dbReference type="Proteomes" id="UP000229730">
    <property type="component" value="Unassembled WGS sequence"/>
</dbReference>
<reference evidence="2 3" key="1">
    <citation type="submission" date="2017-10" db="EMBL/GenBank/DDBJ databases">
        <title>Frigbacter circumglobatus gen. nov. sp. nov., isolated from sediment cultured in situ.</title>
        <authorList>
            <person name="Zhao Z."/>
        </authorList>
    </citation>
    <scope>NUCLEOTIDE SEQUENCE [LARGE SCALE GENOMIC DNA]</scope>
    <source>
        <strain evidence="2 3">ZYL</strain>
    </source>
</reference>
<dbReference type="Pfam" id="PF20066">
    <property type="entry name" value="Glyoxalase_8"/>
    <property type="match status" value="1"/>
</dbReference>
<evidence type="ECO:0000313" key="2">
    <source>
        <dbReference type="EMBL" id="PHZ85965.1"/>
    </source>
</evidence>
<organism evidence="2 3">
    <name type="scientific">Paremcibacter congregatus</name>
    <dbReference type="NCBI Taxonomy" id="2043170"/>
    <lineage>
        <taxon>Bacteria</taxon>
        <taxon>Pseudomonadati</taxon>
        <taxon>Pseudomonadota</taxon>
        <taxon>Alphaproteobacteria</taxon>
        <taxon>Emcibacterales</taxon>
        <taxon>Emcibacteraceae</taxon>
        <taxon>Paremcibacter</taxon>
    </lineage>
</organism>
<protein>
    <recommendedName>
        <fullName evidence="1">Glyoxalase-related protein domain-containing protein</fullName>
    </recommendedName>
</protein>
<accession>A0A2G4YUG2</accession>
<dbReference type="InParanoid" id="A0A2G4YUG2"/>
<keyword evidence="3" id="KW-1185">Reference proteome</keyword>
<proteinExistence type="predicted"/>
<name>A0A2G4YUG2_9PROT</name>
<feature type="domain" description="Glyoxalase-related protein" evidence="1">
    <location>
        <begin position="1"/>
        <end position="119"/>
    </location>
</feature>
<dbReference type="EMBL" id="PDEM01000009">
    <property type="protein sequence ID" value="PHZ85965.1"/>
    <property type="molecule type" value="Genomic_DNA"/>
</dbReference>
<dbReference type="AlphaFoldDB" id="A0A2G4YUG2"/>
<comment type="caution">
    <text evidence="2">The sequence shown here is derived from an EMBL/GenBank/DDBJ whole genome shotgun (WGS) entry which is preliminary data.</text>
</comment>
<sequence>MRDHFAEHNIEMSHSKTLEALAKQYGYKDWNVLTASLKRQALQPIWPTLEDRVSGTYLGHDFTASILKTETAILPDVRRYTMLFDVPIDVVASAHFSNFRQRVTCLLNSDLRSVDHKGRPDNIVQLNK</sequence>